<feature type="compositionally biased region" description="Basic and acidic residues" evidence="1">
    <location>
        <begin position="233"/>
        <end position="250"/>
    </location>
</feature>
<evidence type="ECO:0000313" key="3">
    <source>
        <dbReference type="EMBL" id="CAJ2503526.1"/>
    </source>
</evidence>
<organism evidence="3 4">
    <name type="scientific">Anthostomella pinea</name>
    <dbReference type="NCBI Taxonomy" id="933095"/>
    <lineage>
        <taxon>Eukaryota</taxon>
        <taxon>Fungi</taxon>
        <taxon>Dikarya</taxon>
        <taxon>Ascomycota</taxon>
        <taxon>Pezizomycotina</taxon>
        <taxon>Sordariomycetes</taxon>
        <taxon>Xylariomycetidae</taxon>
        <taxon>Xylariales</taxon>
        <taxon>Xylariaceae</taxon>
        <taxon>Anthostomella</taxon>
    </lineage>
</organism>
<feature type="domain" description="BRCT" evidence="2">
    <location>
        <begin position="153"/>
        <end position="230"/>
    </location>
</feature>
<sequence length="280" mass="31279">MPPKSALPDTVYAISSFIWDDDDNIEGLQPTEVYKTLAAANTAAKKMMARYAEMLNPYGTIDEYNFHHDENDEGLYHGHMDGGPHGHVATRIRVCKTTLNAGGDTQPAKGKRAIKSDPDEEAPRPSKKRAAAPSNTAVKHAKTGRKVIPQGQPDCLAGLKLLFTGTFDNMDRKTSVATAMKYGAEVISKLEDTDYIVIGTRAGPNKLREINEKELETISEEEFFQILENGIPQEKKGRMENRRLADRNESPEEDDEEEEEEEEEKPKKPKRRAPVKRGAK</sequence>
<accession>A0AAI8VEN9</accession>
<evidence type="ECO:0000313" key="4">
    <source>
        <dbReference type="Proteomes" id="UP001295740"/>
    </source>
</evidence>
<dbReference type="Proteomes" id="UP001295740">
    <property type="component" value="Unassembled WGS sequence"/>
</dbReference>
<reference evidence="3" key="1">
    <citation type="submission" date="2023-10" db="EMBL/GenBank/DDBJ databases">
        <authorList>
            <person name="Hackl T."/>
        </authorList>
    </citation>
    <scope>NUCLEOTIDE SEQUENCE</scope>
</reference>
<dbReference type="InterPro" id="IPR036420">
    <property type="entry name" value="BRCT_dom_sf"/>
</dbReference>
<feature type="region of interest" description="Disordered" evidence="1">
    <location>
        <begin position="230"/>
        <end position="280"/>
    </location>
</feature>
<comment type="caution">
    <text evidence="3">The sequence shown here is derived from an EMBL/GenBank/DDBJ whole genome shotgun (WGS) entry which is preliminary data.</text>
</comment>
<feature type="compositionally biased region" description="Basic and acidic residues" evidence="1">
    <location>
        <begin position="114"/>
        <end position="124"/>
    </location>
</feature>
<dbReference type="EMBL" id="CAUWAG010000006">
    <property type="protein sequence ID" value="CAJ2503526.1"/>
    <property type="molecule type" value="Genomic_DNA"/>
</dbReference>
<dbReference type="Gene3D" id="3.40.50.10190">
    <property type="entry name" value="BRCT domain"/>
    <property type="match status" value="1"/>
</dbReference>
<gene>
    <name evidence="3" type="ORF">KHLLAP_LOCUS3994</name>
</gene>
<dbReference type="Pfam" id="PF00533">
    <property type="entry name" value="BRCT"/>
    <property type="match status" value="1"/>
</dbReference>
<feature type="compositionally biased region" description="Basic residues" evidence="1">
    <location>
        <begin position="267"/>
        <end position="280"/>
    </location>
</feature>
<proteinExistence type="predicted"/>
<protein>
    <submittedName>
        <fullName evidence="3">Uu.00g109200.m01.CDS01</fullName>
    </submittedName>
</protein>
<name>A0AAI8VEN9_9PEZI</name>
<evidence type="ECO:0000259" key="2">
    <source>
        <dbReference type="SMART" id="SM00292"/>
    </source>
</evidence>
<feature type="region of interest" description="Disordered" evidence="1">
    <location>
        <begin position="99"/>
        <end position="138"/>
    </location>
</feature>
<dbReference type="SMART" id="SM00292">
    <property type="entry name" value="BRCT"/>
    <property type="match status" value="1"/>
</dbReference>
<evidence type="ECO:0000256" key="1">
    <source>
        <dbReference type="SAM" id="MobiDB-lite"/>
    </source>
</evidence>
<dbReference type="AlphaFoldDB" id="A0AAI8VEN9"/>
<dbReference type="InterPro" id="IPR001357">
    <property type="entry name" value="BRCT_dom"/>
</dbReference>
<keyword evidence="4" id="KW-1185">Reference proteome</keyword>
<feature type="compositionally biased region" description="Acidic residues" evidence="1">
    <location>
        <begin position="251"/>
        <end position="263"/>
    </location>
</feature>
<dbReference type="SUPFAM" id="SSF52113">
    <property type="entry name" value="BRCT domain"/>
    <property type="match status" value="1"/>
</dbReference>